<evidence type="ECO:0000256" key="5">
    <source>
        <dbReference type="ARBA" id="ARBA00023136"/>
    </source>
</evidence>
<feature type="transmembrane region" description="Helical" evidence="6">
    <location>
        <begin position="57"/>
        <end position="77"/>
    </location>
</feature>
<reference evidence="10 11" key="1">
    <citation type="submission" date="2017-09" db="EMBL/GenBank/DDBJ databases">
        <title>Large-scale bioinformatics analysis of Bacillus genomes uncovers conserved roles of natural products in bacterial physiology.</title>
        <authorList>
            <consortium name="Agbiome Team Llc"/>
            <person name="Bleich R.M."/>
            <person name="Grubbs K.J."/>
            <person name="Santa Maria K.C."/>
            <person name="Allen S.E."/>
            <person name="Farag S."/>
            <person name="Shank E.A."/>
            <person name="Bowers A."/>
        </authorList>
    </citation>
    <scope>NUCLEOTIDE SEQUENCE [LARGE SCALE GENOMIC DNA]</scope>
    <source>
        <strain evidence="10 11">AFS083043</strain>
    </source>
</reference>
<evidence type="ECO:0000259" key="8">
    <source>
        <dbReference type="Pfam" id="PF22819"/>
    </source>
</evidence>
<feature type="domain" description="TcaA 4th" evidence="9">
    <location>
        <begin position="181"/>
        <end position="248"/>
    </location>
</feature>
<keyword evidence="2" id="KW-1003">Cell membrane</keyword>
<feature type="domain" description="TcaA protein NTF2-like" evidence="8">
    <location>
        <begin position="335"/>
        <end position="448"/>
    </location>
</feature>
<dbReference type="PANTHER" id="PTHR40038:SF1">
    <property type="entry name" value="MEMBRANE-ASSOCIATED PROTEIN TCAA"/>
    <property type="match status" value="1"/>
</dbReference>
<sequence length="464" mass="52820">MKFCGTCKKQVADHLNFCSECGNKVEVMEENVAVSKVDAQRGTYRQEVQQKKSRKNIVLFIILALFAAASFGAYKFGAYKFSKEKQINALIDAFNKKDISTIDSLIKSDDPGLKIKTEDIKSYLRYLKDNPSYNKELLSYLQKQTVDSKLVDKENFVDGQIVEDGKEWFLYPKYKFNIKSYFMTVSTTAKTAEVYVNDKKETELSSEKSSKEIGPYFPGTYVVKAKAKTELTELETEREVELAGEKEGKVDVKLSLEGKYVTISSDESSANVIVNGKKRGKLEYGSYKLGPVPTDGTVEIHLEKQTEFGVMKTESVKIGDEESSYYLQFPKQTSESAIGDFVRSHIYNNVRAISLNDFSLIENDYDKSGKSYKEDREYLNYLKKKGITEELLNFEVRNIERQGSTKYKVTTYEEYNIRYGDGSVKFKSFNNEHIVTVNEDGKILYHSLGANNTLKSEEVSGPTR</sequence>
<dbReference type="InterPro" id="IPR054528">
    <property type="entry name" value="TcaA_5th"/>
</dbReference>
<evidence type="ECO:0000313" key="10">
    <source>
        <dbReference type="EMBL" id="PFK35931.1"/>
    </source>
</evidence>
<dbReference type="Pfam" id="PF22813">
    <property type="entry name" value="TcaA_2nd"/>
    <property type="match status" value="1"/>
</dbReference>
<dbReference type="InterPro" id="IPR054530">
    <property type="entry name" value="TcaA_4th"/>
</dbReference>
<name>A0A2B0LUL8_BACCE</name>
<dbReference type="GO" id="GO:0005886">
    <property type="term" value="C:plasma membrane"/>
    <property type="evidence" value="ECO:0007669"/>
    <property type="project" value="UniProtKB-SubCell"/>
</dbReference>
<evidence type="ECO:0000256" key="6">
    <source>
        <dbReference type="SAM" id="Phobius"/>
    </source>
</evidence>
<evidence type="ECO:0000256" key="2">
    <source>
        <dbReference type="ARBA" id="ARBA00022475"/>
    </source>
</evidence>
<keyword evidence="5 6" id="KW-0472">Membrane</keyword>
<evidence type="ECO:0000256" key="4">
    <source>
        <dbReference type="ARBA" id="ARBA00022989"/>
    </source>
</evidence>
<dbReference type="Pfam" id="PF22820">
    <property type="entry name" value="TcaA_3rd_4th"/>
    <property type="match status" value="2"/>
</dbReference>
<evidence type="ECO:0000259" key="7">
    <source>
        <dbReference type="Pfam" id="PF22813"/>
    </source>
</evidence>
<comment type="caution">
    <text evidence="10">The sequence shown here is derived from an EMBL/GenBank/DDBJ whole genome shotgun (WGS) entry which is preliminary data.</text>
</comment>
<dbReference type="PANTHER" id="PTHR40038">
    <property type="entry name" value="MEMBRANE-ASSOCIATED PROTEIN TCAA"/>
    <property type="match status" value="1"/>
</dbReference>
<evidence type="ECO:0000256" key="3">
    <source>
        <dbReference type="ARBA" id="ARBA00022692"/>
    </source>
</evidence>
<feature type="domain" description="TcaA 4th" evidence="9">
    <location>
        <begin position="257"/>
        <end position="329"/>
    </location>
</feature>
<dbReference type="RefSeq" id="WP_098491670.1">
    <property type="nucleotide sequence ID" value="NZ_NUWN01000063.1"/>
</dbReference>
<evidence type="ECO:0000313" key="11">
    <source>
        <dbReference type="Proteomes" id="UP000242656"/>
    </source>
</evidence>
<dbReference type="EMBL" id="NUWN01000063">
    <property type="protein sequence ID" value="PFK35931.1"/>
    <property type="molecule type" value="Genomic_DNA"/>
</dbReference>
<keyword evidence="4 6" id="KW-1133">Transmembrane helix</keyword>
<proteinExistence type="predicted"/>
<gene>
    <name evidence="10" type="ORF">COI93_16270</name>
</gene>
<evidence type="ECO:0008006" key="12">
    <source>
        <dbReference type="Google" id="ProtNLM"/>
    </source>
</evidence>
<dbReference type="InterPro" id="IPR054529">
    <property type="entry name" value="TcaA_2nd"/>
</dbReference>
<keyword evidence="3 6" id="KW-0812">Transmembrane</keyword>
<feature type="domain" description="TcaA second" evidence="7">
    <location>
        <begin position="83"/>
        <end position="178"/>
    </location>
</feature>
<dbReference type="Pfam" id="PF22819">
    <property type="entry name" value="TcaA_5th"/>
    <property type="match status" value="1"/>
</dbReference>
<protein>
    <recommendedName>
        <fullName evidence="12">Membrane-associated protein</fullName>
    </recommendedName>
</protein>
<dbReference type="AlphaFoldDB" id="A0A2B0LUL8"/>
<accession>A0A2B0LUL8</accession>
<evidence type="ECO:0000259" key="9">
    <source>
        <dbReference type="Pfam" id="PF22820"/>
    </source>
</evidence>
<organism evidence="10 11">
    <name type="scientific">Bacillus cereus</name>
    <dbReference type="NCBI Taxonomy" id="1396"/>
    <lineage>
        <taxon>Bacteria</taxon>
        <taxon>Bacillati</taxon>
        <taxon>Bacillota</taxon>
        <taxon>Bacilli</taxon>
        <taxon>Bacillales</taxon>
        <taxon>Bacillaceae</taxon>
        <taxon>Bacillus</taxon>
        <taxon>Bacillus cereus group</taxon>
    </lineage>
</organism>
<comment type="subcellular location">
    <subcellularLocation>
        <location evidence="1">Cell membrane</location>
        <topology evidence="1">Single-pass membrane protein</topology>
    </subcellularLocation>
</comment>
<evidence type="ECO:0000256" key="1">
    <source>
        <dbReference type="ARBA" id="ARBA00004162"/>
    </source>
</evidence>
<dbReference type="Proteomes" id="UP000242656">
    <property type="component" value="Unassembled WGS sequence"/>
</dbReference>